<feature type="signal peptide" evidence="2">
    <location>
        <begin position="1"/>
        <end position="22"/>
    </location>
</feature>
<evidence type="ECO:0000313" key="4">
    <source>
        <dbReference type="EMBL" id="RZS41390.1"/>
    </source>
</evidence>
<reference evidence="4 5" key="1">
    <citation type="submission" date="2019-02" db="EMBL/GenBank/DDBJ databases">
        <title>Genomic Encyclopedia of Type Strains, Phase IV (KMG-IV): sequencing the most valuable type-strain genomes for metagenomic binning, comparative biology and taxonomic classification.</title>
        <authorList>
            <person name="Goeker M."/>
        </authorList>
    </citation>
    <scope>NUCLEOTIDE SEQUENCE [LARGE SCALE GENOMIC DNA]</scope>
    <source>
        <strain evidence="4 5">DSM 101727</strain>
    </source>
</reference>
<comment type="caution">
    <text evidence="4">The sequence shown here is derived from an EMBL/GenBank/DDBJ whole genome shotgun (WGS) entry which is preliminary data.</text>
</comment>
<dbReference type="PANTHER" id="PTHR35936:SF19">
    <property type="entry name" value="AMINO-ACID-BINDING PROTEIN YXEM-RELATED"/>
    <property type="match status" value="1"/>
</dbReference>
<dbReference type="CDD" id="cd13530">
    <property type="entry name" value="PBP2_peptides_like"/>
    <property type="match status" value="1"/>
</dbReference>
<feature type="domain" description="Solute-binding protein family 3/N-terminal" evidence="3">
    <location>
        <begin position="36"/>
        <end position="256"/>
    </location>
</feature>
<dbReference type="RefSeq" id="WP_130344308.1">
    <property type="nucleotide sequence ID" value="NZ_SGWQ01000003.1"/>
</dbReference>
<evidence type="ECO:0000313" key="5">
    <source>
        <dbReference type="Proteomes" id="UP000294257"/>
    </source>
</evidence>
<dbReference type="Proteomes" id="UP000294257">
    <property type="component" value="Unassembled WGS sequence"/>
</dbReference>
<dbReference type="SUPFAM" id="SSF53850">
    <property type="entry name" value="Periplasmic binding protein-like II"/>
    <property type="match status" value="1"/>
</dbReference>
<evidence type="ECO:0000256" key="1">
    <source>
        <dbReference type="ARBA" id="ARBA00022729"/>
    </source>
</evidence>
<keyword evidence="5" id="KW-1185">Reference proteome</keyword>
<organism evidence="4 5">
    <name type="scientific">Herbihabitans rhizosphaerae</name>
    <dbReference type="NCBI Taxonomy" id="1872711"/>
    <lineage>
        <taxon>Bacteria</taxon>
        <taxon>Bacillati</taxon>
        <taxon>Actinomycetota</taxon>
        <taxon>Actinomycetes</taxon>
        <taxon>Pseudonocardiales</taxon>
        <taxon>Pseudonocardiaceae</taxon>
        <taxon>Herbihabitans</taxon>
    </lineage>
</organism>
<dbReference type="PANTHER" id="PTHR35936">
    <property type="entry name" value="MEMBRANE-BOUND LYTIC MUREIN TRANSGLYCOSYLASE F"/>
    <property type="match status" value="1"/>
</dbReference>
<dbReference type="SMART" id="SM00062">
    <property type="entry name" value="PBPb"/>
    <property type="match status" value="1"/>
</dbReference>
<protein>
    <submittedName>
        <fullName evidence="4">Polar amino acid transport system substrate-binding protein</fullName>
    </submittedName>
</protein>
<evidence type="ECO:0000259" key="3">
    <source>
        <dbReference type="SMART" id="SM00062"/>
    </source>
</evidence>
<dbReference type="EMBL" id="SGWQ01000003">
    <property type="protein sequence ID" value="RZS41390.1"/>
    <property type="molecule type" value="Genomic_DNA"/>
</dbReference>
<dbReference type="Pfam" id="PF00497">
    <property type="entry name" value="SBP_bac_3"/>
    <property type="match status" value="1"/>
</dbReference>
<gene>
    <name evidence="4" type="ORF">EV193_103713</name>
</gene>
<name>A0A4Q7KYL0_9PSEU</name>
<dbReference type="OrthoDB" id="9814902at2"/>
<sequence>MNRSLRRTFALALAGAATAMLAACGSGDAAGGSGDVLKVGTLTDAPPVVYLKDGRFTGFDNELLRAVADRQGIKLEFVGVEFSTLLSKVANNQVDIGSSQISATDKRRQTVDFTNGYEISYTSIVGKADTSISGIEGLAGKRVGVVQATVQDEYASGKIPGANVVRFPDYNSAFAQLRNGNLDVWIVPLDIADKYIKNTLDFPQKVVVQRADRESPAAWAVRKGNGALRDKLNTGLVSVIEDGTYAKLHQQHLPGSPLDDSFKPKTAK</sequence>
<keyword evidence="1 2" id="KW-0732">Signal</keyword>
<evidence type="ECO:0000256" key="2">
    <source>
        <dbReference type="SAM" id="SignalP"/>
    </source>
</evidence>
<dbReference type="Gene3D" id="3.40.190.10">
    <property type="entry name" value="Periplasmic binding protein-like II"/>
    <property type="match status" value="2"/>
</dbReference>
<feature type="chain" id="PRO_5020617871" evidence="2">
    <location>
        <begin position="23"/>
        <end position="268"/>
    </location>
</feature>
<dbReference type="InterPro" id="IPR001638">
    <property type="entry name" value="Solute-binding_3/MltF_N"/>
</dbReference>
<proteinExistence type="predicted"/>
<dbReference type="PROSITE" id="PS51257">
    <property type="entry name" value="PROKAR_LIPOPROTEIN"/>
    <property type="match status" value="1"/>
</dbReference>
<dbReference type="AlphaFoldDB" id="A0A4Q7KYL0"/>
<accession>A0A4Q7KYL0</accession>